<sequence>MGVSNFAPDRLLDLIAFSEIVPAVNQIETNPYHQQVDYQELLRAEGVQIEAWAPFAEGKNELFSNPVLTTIGESHGKSPAQVVLRWLLQREVVVVSKSVRIERWLTGRADA</sequence>
<name>A0A7C9TS46_9MICO</name>
<dbReference type="GO" id="GO:0016616">
    <property type="term" value="F:oxidoreductase activity, acting on the CH-OH group of donors, NAD or NADP as acceptor"/>
    <property type="evidence" value="ECO:0007669"/>
    <property type="project" value="UniProtKB-ARBA"/>
</dbReference>
<dbReference type="PRINTS" id="PR00069">
    <property type="entry name" value="ALDKETRDTASE"/>
</dbReference>
<keyword evidence="3" id="KW-0560">Oxidoreductase</keyword>
<accession>A0A7C9TS46</accession>
<comment type="similarity">
    <text evidence="1">Belongs to the aldo/keto reductase family.</text>
</comment>
<dbReference type="Proteomes" id="UP000479756">
    <property type="component" value="Unassembled WGS sequence"/>
</dbReference>
<dbReference type="Gene3D" id="3.20.20.100">
    <property type="entry name" value="NADP-dependent oxidoreductase domain"/>
    <property type="match status" value="1"/>
</dbReference>
<evidence type="ECO:0000256" key="1">
    <source>
        <dbReference type="ARBA" id="ARBA00007905"/>
    </source>
</evidence>
<dbReference type="InterPro" id="IPR020471">
    <property type="entry name" value="AKR"/>
</dbReference>
<evidence type="ECO:0000313" key="5">
    <source>
        <dbReference type="EMBL" id="NEM92155.1"/>
    </source>
</evidence>
<dbReference type="PANTHER" id="PTHR43827">
    <property type="entry name" value="2,5-DIKETO-D-GLUCONIC ACID REDUCTASE"/>
    <property type="match status" value="1"/>
</dbReference>
<reference evidence="5 6" key="1">
    <citation type="journal article" date="2014" name="Int. J. Syst. Evol. Microbiol.">
        <title>Description of Galbitalea soli gen. nov., sp. nov., and Frondihabitans sucicola sp. nov.</title>
        <authorList>
            <person name="Kim S.J."/>
            <person name="Lim J.M."/>
            <person name="Ahn J.H."/>
            <person name="Weon H.Y."/>
            <person name="Hamada M."/>
            <person name="Suzuki K."/>
            <person name="Ahn T.Y."/>
            <person name="Kwon S.W."/>
        </authorList>
    </citation>
    <scope>NUCLEOTIDE SEQUENCE [LARGE SCALE GENOMIC DNA]</scope>
    <source>
        <strain evidence="5 6">NBRC 108727</strain>
    </source>
</reference>
<dbReference type="EMBL" id="JAAGWZ010000004">
    <property type="protein sequence ID" value="NEM92155.1"/>
    <property type="molecule type" value="Genomic_DNA"/>
</dbReference>
<dbReference type="Pfam" id="PF00248">
    <property type="entry name" value="Aldo_ket_red"/>
    <property type="match status" value="1"/>
</dbReference>
<evidence type="ECO:0000313" key="6">
    <source>
        <dbReference type="Proteomes" id="UP000479756"/>
    </source>
</evidence>
<evidence type="ECO:0000259" key="4">
    <source>
        <dbReference type="Pfam" id="PF00248"/>
    </source>
</evidence>
<gene>
    <name evidence="5" type="ORF">G3T37_12400</name>
</gene>
<dbReference type="AlphaFoldDB" id="A0A7C9TS46"/>
<organism evidence="5 6">
    <name type="scientific">Galbitalea soli</name>
    <dbReference type="NCBI Taxonomy" id="1268042"/>
    <lineage>
        <taxon>Bacteria</taxon>
        <taxon>Bacillati</taxon>
        <taxon>Actinomycetota</taxon>
        <taxon>Actinomycetes</taxon>
        <taxon>Micrococcales</taxon>
        <taxon>Microbacteriaceae</taxon>
        <taxon>Galbitalea</taxon>
    </lineage>
</organism>
<evidence type="ECO:0000256" key="3">
    <source>
        <dbReference type="ARBA" id="ARBA00023002"/>
    </source>
</evidence>
<dbReference type="InterPro" id="IPR023210">
    <property type="entry name" value="NADP_OxRdtase_dom"/>
</dbReference>
<evidence type="ECO:0000256" key="2">
    <source>
        <dbReference type="ARBA" id="ARBA00022857"/>
    </source>
</evidence>
<dbReference type="PANTHER" id="PTHR43827:SF3">
    <property type="entry name" value="NADP-DEPENDENT OXIDOREDUCTASE DOMAIN-CONTAINING PROTEIN"/>
    <property type="match status" value="1"/>
</dbReference>
<keyword evidence="6" id="KW-1185">Reference proteome</keyword>
<feature type="domain" description="NADP-dependent oxidoreductase" evidence="4">
    <location>
        <begin position="2"/>
        <end position="102"/>
    </location>
</feature>
<comment type="caution">
    <text evidence="5">The sequence shown here is derived from an EMBL/GenBank/DDBJ whole genome shotgun (WGS) entry which is preliminary data.</text>
</comment>
<keyword evidence="2" id="KW-0521">NADP</keyword>
<dbReference type="SUPFAM" id="SSF51430">
    <property type="entry name" value="NAD(P)-linked oxidoreductase"/>
    <property type="match status" value="1"/>
</dbReference>
<dbReference type="InterPro" id="IPR036812">
    <property type="entry name" value="NAD(P)_OxRdtase_dom_sf"/>
</dbReference>
<proteinExistence type="inferred from homology"/>
<protein>
    <submittedName>
        <fullName evidence="5">Aldo/keto reductase</fullName>
    </submittedName>
</protein>